<reference evidence="1 2" key="1">
    <citation type="journal article" date="2017" name="Front. Microbiol.">
        <title>New Insights into the Diversity of the Genus Faecalibacterium.</title>
        <authorList>
            <person name="Benevides L."/>
            <person name="Burman S."/>
            <person name="Martin R."/>
            <person name="Robert V."/>
            <person name="Thomas M."/>
            <person name="Miquel S."/>
            <person name="Chain F."/>
            <person name="Sokol H."/>
            <person name="Bermudez-Humaran L.G."/>
            <person name="Morrison M."/>
            <person name="Langella P."/>
            <person name="Azevedo V.A."/>
            <person name="Chatel J.M."/>
            <person name="Soares S."/>
        </authorList>
    </citation>
    <scope>NUCLEOTIDE SEQUENCE [LARGE SCALE GENOMIC DNA]</scope>
    <source>
        <strain evidence="1 2">CNCM I 4644</strain>
    </source>
</reference>
<sequence length="574" mass="67319">MPDRMSNIVLFETEEEVKAYKSVLGEGYKINVEAYVRYLQEKFPNLEKYSIENQSRVIVIKALTTAWAFTGMQWTIEKKENLSQDEAERMIMSNTLACVALSIKYLCTPTIEFAQVIQEILKKDFGGVSKNESVEEYIKNYNENREQLIGSMDKDASFCPPILYAPSTDEINGFALSTAKKLVKRIGIYFPEKVEKQKSKKTERTKDKSDVVEFAAKMERWRSTGGSYKSKLSTRLNELYRKIIENAYNAKKQRVEGSSVSEKVVAYYAEESIFRYDTILNVAENLNNALLNKDVSYQKLEEQIQKTIRRPIAFYIREFDRAELLDSEDTVSQFCDYMRTVMIFIIEGISWLEAYNSKIECANKLVCDYIDRNFERLFGKAYDSLERKGAQDNKAPKIKKCPSMQVYILNFINELYSMNDRYCKRVWIINYESFCPKQIGLDLGYENLELKIDDESMTLSERDYRMRYDPKKRRVKKWNSKGEEGEWQDISADVINQLATEIFKERYSGYFKFDSLNDYSSREMLRKGVKDKICKDLKSLGVDLEPEELEKIENDGSDYPEIYFEHMRQLYETD</sequence>
<evidence type="ECO:0000313" key="2">
    <source>
        <dbReference type="Proteomes" id="UP000220480"/>
    </source>
</evidence>
<name>A0A2A7AYD8_9FIRM</name>
<dbReference type="EMBL" id="NMTZ01000018">
    <property type="protein sequence ID" value="PDX84090.1"/>
    <property type="molecule type" value="Genomic_DNA"/>
</dbReference>
<dbReference type="AlphaFoldDB" id="A0A2A7AYD8"/>
<evidence type="ECO:0000313" key="1">
    <source>
        <dbReference type="EMBL" id="PDX84090.1"/>
    </source>
</evidence>
<protein>
    <submittedName>
        <fullName evidence="1">Uncharacterized protein</fullName>
    </submittedName>
</protein>
<accession>A0A2A7AYD8</accession>
<comment type="caution">
    <text evidence="1">The sequence shown here is derived from an EMBL/GenBank/DDBJ whole genome shotgun (WGS) entry which is preliminary data.</text>
</comment>
<dbReference type="RefSeq" id="WP_097779352.1">
    <property type="nucleotide sequence ID" value="NZ_NMTZ01000018.1"/>
</dbReference>
<gene>
    <name evidence="1" type="ORF">CGS59_06630</name>
</gene>
<dbReference type="Proteomes" id="UP000220480">
    <property type="component" value="Unassembled WGS sequence"/>
</dbReference>
<proteinExistence type="predicted"/>
<organism evidence="1 2">
    <name type="scientific">Faecalibacterium prausnitzii</name>
    <dbReference type="NCBI Taxonomy" id="853"/>
    <lineage>
        <taxon>Bacteria</taxon>
        <taxon>Bacillati</taxon>
        <taxon>Bacillota</taxon>
        <taxon>Clostridia</taxon>
        <taxon>Eubacteriales</taxon>
        <taxon>Oscillospiraceae</taxon>
        <taxon>Faecalibacterium</taxon>
    </lineage>
</organism>